<evidence type="ECO:0000313" key="2">
    <source>
        <dbReference type="EMBL" id="MCI37754.1"/>
    </source>
</evidence>
<evidence type="ECO:0000256" key="1">
    <source>
        <dbReference type="SAM" id="MobiDB-lite"/>
    </source>
</evidence>
<sequence>FMVDEDEEVDIVKKSLASSSSSSSSEVKVKNSGMQLIVDNNGLGWMDLGLDKEGRRNHISGTEFDDADGQLPDGVTLYPIFDC</sequence>
<name>A0A392RNT8_9FABA</name>
<dbReference type="Proteomes" id="UP000265520">
    <property type="component" value="Unassembled WGS sequence"/>
</dbReference>
<dbReference type="AlphaFoldDB" id="A0A392RNT8"/>
<protein>
    <submittedName>
        <fullName evidence="2">Uncharacterized protein</fullName>
    </submittedName>
</protein>
<dbReference type="EMBL" id="LXQA010248006">
    <property type="protein sequence ID" value="MCI37754.1"/>
    <property type="molecule type" value="Genomic_DNA"/>
</dbReference>
<organism evidence="2 3">
    <name type="scientific">Trifolium medium</name>
    <dbReference type="NCBI Taxonomy" id="97028"/>
    <lineage>
        <taxon>Eukaryota</taxon>
        <taxon>Viridiplantae</taxon>
        <taxon>Streptophyta</taxon>
        <taxon>Embryophyta</taxon>
        <taxon>Tracheophyta</taxon>
        <taxon>Spermatophyta</taxon>
        <taxon>Magnoliopsida</taxon>
        <taxon>eudicotyledons</taxon>
        <taxon>Gunneridae</taxon>
        <taxon>Pentapetalae</taxon>
        <taxon>rosids</taxon>
        <taxon>fabids</taxon>
        <taxon>Fabales</taxon>
        <taxon>Fabaceae</taxon>
        <taxon>Papilionoideae</taxon>
        <taxon>50 kb inversion clade</taxon>
        <taxon>NPAAA clade</taxon>
        <taxon>Hologalegina</taxon>
        <taxon>IRL clade</taxon>
        <taxon>Trifolieae</taxon>
        <taxon>Trifolium</taxon>
    </lineage>
</organism>
<reference evidence="2 3" key="1">
    <citation type="journal article" date="2018" name="Front. Plant Sci.">
        <title>Red Clover (Trifolium pratense) and Zigzag Clover (T. medium) - A Picture of Genomic Similarities and Differences.</title>
        <authorList>
            <person name="Dluhosova J."/>
            <person name="Istvanek J."/>
            <person name="Nedelnik J."/>
            <person name="Repkova J."/>
        </authorList>
    </citation>
    <scope>NUCLEOTIDE SEQUENCE [LARGE SCALE GENOMIC DNA]</scope>
    <source>
        <strain evidence="3">cv. 10/8</strain>
        <tissue evidence="2">Leaf</tissue>
    </source>
</reference>
<keyword evidence="3" id="KW-1185">Reference proteome</keyword>
<accession>A0A392RNT8</accession>
<feature type="region of interest" description="Disordered" evidence="1">
    <location>
        <begin position="1"/>
        <end position="27"/>
    </location>
</feature>
<feature type="non-terminal residue" evidence="2">
    <location>
        <position position="1"/>
    </location>
</feature>
<proteinExistence type="predicted"/>
<comment type="caution">
    <text evidence="2">The sequence shown here is derived from an EMBL/GenBank/DDBJ whole genome shotgun (WGS) entry which is preliminary data.</text>
</comment>
<feature type="compositionally biased region" description="Low complexity" evidence="1">
    <location>
        <begin position="14"/>
        <end position="27"/>
    </location>
</feature>
<evidence type="ECO:0000313" key="3">
    <source>
        <dbReference type="Proteomes" id="UP000265520"/>
    </source>
</evidence>